<name>A0A9Q1CKZ8_HOLLE</name>
<evidence type="ECO:0000313" key="4">
    <source>
        <dbReference type="Proteomes" id="UP001152320"/>
    </source>
</evidence>
<comment type="caution">
    <text evidence="3">The sequence shown here is derived from an EMBL/GenBank/DDBJ whole genome shotgun (WGS) entry which is preliminary data.</text>
</comment>
<dbReference type="Proteomes" id="UP001152320">
    <property type="component" value="Chromosome 2"/>
</dbReference>
<keyword evidence="2" id="KW-1133">Transmembrane helix</keyword>
<feature type="region of interest" description="Disordered" evidence="1">
    <location>
        <begin position="458"/>
        <end position="482"/>
    </location>
</feature>
<feature type="region of interest" description="Disordered" evidence="1">
    <location>
        <begin position="585"/>
        <end position="613"/>
    </location>
</feature>
<keyword evidence="4" id="KW-1185">Reference proteome</keyword>
<organism evidence="3 4">
    <name type="scientific">Holothuria leucospilota</name>
    <name type="common">Black long sea cucumber</name>
    <name type="synonym">Mertensiothuria leucospilota</name>
    <dbReference type="NCBI Taxonomy" id="206669"/>
    <lineage>
        <taxon>Eukaryota</taxon>
        <taxon>Metazoa</taxon>
        <taxon>Echinodermata</taxon>
        <taxon>Eleutherozoa</taxon>
        <taxon>Echinozoa</taxon>
        <taxon>Holothuroidea</taxon>
        <taxon>Aspidochirotacea</taxon>
        <taxon>Aspidochirotida</taxon>
        <taxon>Holothuriidae</taxon>
        <taxon>Holothuria</taxon>
    </lineage>
</organism>
<reference evidence="3" key="1">
    <citation type="submission" date="2021-10" db="EMBL/GenBank/DDBJ databases">
        <title>Tropical sea cucumber genome reveals ecological adaptation and Cuvierian tubules defense mechanism.</title>
        <authorList>
            <person name="Chen T."/>
        </authorList>
    </citation>
    <scope>NUCLEOTIDE SEQUENCE</scope>
    <source>
        <strain evidence="3">Nanhai2018</strain>
        <tissue evidence="3">Muscle</tissue>
    </source>
</reference>
<evidence type="ECO:0000313" key="3">
    <source>
        <dbReference type="EMBL" id="KAJ8046810.1"/>
    </source>
</evidence>
<keyword evidence="2" id="KW-0812">Transmembrane</keyword>
<gene>
    <name evidence="3" type="ORF">HOLleu_05608</name>
</gene>
<keyword evidence="2" id="KW-0472">Membrane</keyword>
<evidence type="ECO:0000256" key="1">
    <source>
        <dbReference type="SAM" id="MobiDB-lite"/>
    </source>
</evidence>
<evidence type="ECO:0000256" key="2">
    <source>
        <dbReference type="SAM" id="Phobius"/>
    </source>
</evidence>
<protein>
    <submittedName>
        <fullName evidence="3">Uncharacterized protein</fullName>
    </submittedName>
</protein>
<proteinExistence type="predicted"/>
<dbReference type="EMBL" id="JAIZAY010000002">
    <property type="protein sequence ID" value="KAJ8046810.1"/>
    <property type="molecule type" value="Genomic_DNA"/>
</dbReference>
<dbReference type="AlphaFoldDB" id="A0A9Q1CKZ8"/>
<feature type="compositionally biased region" description="Polar residues" evidence="1">
    <location>
        <begin position="600"/>
        <end position="613"/>
    </location>
</feature>
<feature type="transmembrane region" description="Helical" evidence="2">
    <location>
        <begin position="494"/>
        <end position="516"/>
    </location>
</feature>
<accession>A0A9Q1CKZ8</accession>
<sequence>MIPVSIEGLCLHRKILYLFSLSKFVNYYTSVNAMKTMTVSKSVITAVALILLKFSHCSDADICRDGTRAVKDRDLCPQHLMATSKGDLPCNETVCDGVNSEMCELSGGRKVNNTLLSFTTQMCLTNDRESPSRVGVMFNWTLLAGQEVTGLKILVYNEKDYPQIWILLDVDLTGLVDSEIAKIFSTDCLASERIQESREYFVSVQVLPSQERYRVADSFTFTPDCSRPKFSERALCPAAPWKRPNSKGFCNGKVEVTVNSGFPPGLTTETEFGIVVLLCSAKNTDDCIPKRERVQVEYAQSGESKMYFEDLKPGVYRAMMAFADEDGIPCDTHYYKQNGTSVVNKPPDIYLELKESHDTCSETVEITVSVTSYEHTLDSEFNVAVILSGSGVNEGQDISKILLITTNPNMSLVTENVIFKRVPPGNYTILTKFVDEYYTKCSSDETLELTVNDCRPPTYSRPPHDIRPPIHSHPPTYSRPGTHTSTSAGKFWDLYGKLILGVGILSIFISVIAFLLHQRWLKLKRKVAEQQRNLTEDQGSFVDGLSSIADTTVQESHLHRFLNDTGRGWSSQIDCTSTELKYSHQPMSADSGVPSDEFETQSWQENESIAFSV</sequence>